<accession>A0A916Z927</accession>
<comment type="caution">
    <text evidence="2">The sequence shown here is derived from an EMBL/GenBank/DDBJ whole genome shotgun (WGS) entry which is preliminary data.</text>
</comment>
<reference evidence="2" key="2">
    <citation type="submission" date="2020-09" db="EMBL/GenBank/DDBJ databases">
        <authorList>
            <person name="Sun Q."/>
            <person name="Zhou Y."/>
        </authorList>
    </citation>
    <scope>NUCLEOTIDE SEQUENCE</scope>
    <source>
        <strain evidence="2">CGMCC 1.15958</strain>
    </source>
</reference>
<dbReference type="Proteomes" id="UP000609064">
    <property type="component" value="Unassembled WGS sequence"/>
</dbReference>
<dbReference type="InterPro" id="IPR032710">
    <property type="entry name" value="NTF2-like_dom_sf"/>
</dbReference>
<evidence type="ECO:0000313" key="2">
    <source>
        <dbReference type="EMBL" id="GGD80916.1"/>
    </source>
</evidence>
<dbReference type="InterPro" id="IPR037401">
    <property type="entry name" value="SnoaL-like"/>
</dbReference>
<dbReference type="Gene3D" id="3.10.450.50">
    <property type="match status" value="1"/>
</dbReference>
<dbReference type="EMBL" id="BMKK01000017">
    <property type="protein sequence ID" value="GGD80916.1"/>
    <property type="molecule type" value="Genomic_DNA"/>
</dbReference>
<evidence type="ECO:0000259" key="1">
    <source>
        <dbReference type="Pfam" id="PF12680"/>
    </source>
</evidence>
<organism evidence="2 3">
    <name type="scientific">Emticicia aquatilis</name>
    <dbReference type="NCBI Taxonomy" id="1537369"/>
    <lineage>
        <taxon>Bacteria</taxon>
        <taxon>Pseudomonadati</taxon>
        <taxon>Bacteroidota</taxon>
        <taxon>Cytophagia</taxon>
        <taxon>Cytophagales</taxon>
        <taxon>Leadbetterellaceae</taxon>
        <taxon>Emticicia</taxon>
    </lineage>
</organism>
<dbReference type="AlphaFoldDB" id="A0A916Z927"/>
<sequence>MPKYFEFSEYFGNFGLVRNLELLTRKSQDMKRLILTLLLFSFIISCTKKETTTEKPATTQNPNEALIKQYYEYFNTHEWTKMAEMYADTADFKDPSFGTEIVKQTHQQTSTKYAELNKIFPNLHDEVVAIYPSGEKHITVEFISTGTAADGSKFVLPICTIFTIENGKITKDFTYYDNFQE</sequence>
<proteinExistence type="predicted"/>
<evidence type="ECO:0000313" key="3">
    <source>
        <dbReference type="Proteomes" id="UP000609064"/>
    </source>
</evidence>
<reference evidence="2" key="1">
    <citation type="journal article" date="2014" name="Int. J. Syst. Evol. Microbiol.">
        <title>Complete genome sequence of Corynebacterium casei LMG S-19264T (=DSM 44701T), isolated from a smear-ripened cheese.</title>
        <authorList>
            <consortium name="US DOE Joint Genome Institute (JGI-PGF)"/>
            <person name="Walter F."/>
            <person name="Albersmeier A."/>
            <person name="Kalinowski J."/>
            <person name="Ruckert C."/>
        </authorList>
    </citation>
    <scope>NUCLEOTIDE SEQUENCE</scope>
    <source>
        <strain evidence="2">CGMCC 1.15958</strain>
    </source>
</reference>
<name>A0A916Z927_9BACT</name>
<protein>
    <recommendedName>
        <fullName evidence="1">SnoaL-like domain-containing protein</fullName>
    </recommendedName>
</protein>
<dbReference type="SUPFAM" id="SSF54427">
    <property type="entry name" value="NTF2-like"/>
    <property type="match status" value="1"/>
</dbReference>
<keyword evidence="3" id="KW-1185">Reference proteome</keyword>
<gene>
    <name evidence="2" type="ORF">GCM10011514_51310</name>
</gene>
<feature type="domain" description="SnoaL-like" evidence="1">
    <location>
        <begin position="68"/>
        <end position="170"/>
    </location>
</feature>
<dbReference type="Pfam" id="PF12680">
    <property type="entry name" value="SnoaL_2"/>
    <property type="match status" value="1"/>
</dbReference>